<dbReference type="InterPro" id="IPR026444">
    <property type="entry name" value="Secre_tail"/>
</dbReference>
<accession>A0ABQ1SMN0</accession>
<gene>
    <name evidence="4" type="ORF">GCM10010832_25280</name>
</gene>
<comment type="caution">
    <text evidence="4">The sequence shown here is derived from an EMBL/GenBank/DDBJ whole genome shotgun (WGS) entry which is preliminary data.</text>
</comment>
<name>A0ABQ1SMN0_9FLAO</name>
<evidence type="ECO:0000256" key="1">
    <source>
        <dbReference type="ARBA" id="ARBA00022729"/>
    </source>
</evidence>
<dbReference type="NCBIfam" id="TIGR04183">
    <property type="entry name" value="Por_Secre_tail"/>
    <property type="match status" value="1"/>
</dbReference>
<evidence type="ECO:0000313" key="5">
    <source>
        <dbReference type="Proteomes" id="UP000599179"/>
    </source>
</evidence>
<sequence>MKTTSQHRNIATSQHRNIATPQHRNTKNCIFFLITCIILISFQLNAQNEPILDHNWKLEQVVTADSTLVVPNDMIILADFFDFGNNNFSLSLGYCQLLESLVDFDNQNQSFVISETTMPLGDCNMPEILSREFFLFEEFLFEDLNNFSNPYQPFSYTFTEEGDLIHLDITNSEGDVATFWASTLSNENFEEIEFSIYPNPAKDLLHMESQKNKIEQITIYNLNGKQVLNSTYNENQPIDISNLAKGMYLVKVKTENGSLTKKLIKD</sequence>
<evidence type="ECO:0000313" key="4">
    <source>
        <dbReference type="EMBL" id="GGE44200.1"/>
    </source>
</evidence>
<dbReference type="Pfam" id="PF18962">
    <property type="entry name" value="Por_Secre_tail"/>
    <property type="match status" value="1"/>
</dbReference>
<feature type="transmembrane region" description="Helical" evidence="2">
    <location>
        <begin position="29"/>
        <end position="46"/>
    </location>
</feature>
<dbReference type="RefSeq" id="WP_188459520.1">
    <property type="nucleotide sequence ID" value="NZ_BMGM01000013.1"/>
</dbReference>
<keyword evidence="2" id="KW-0472">Membrane</keyword>
<proteinExistence type="predicted"/>
<keyword evidence="1" id="KW-0732">Signal</keyword>
<feature type="domain" description="Secretion system C-terminal sorting" evidence="3">
    <location>
        <begin position="196"/>
        <end position="264"/>
    </location>
</feature>
<reference evidence="5" key="1">
    <citation type="journal article" date="2019" name="Int. J. Syst. Evol. Microbiol.">
        <title>The Global Catalogue of Microorganisms (GCM) 10K type strain sequencing project: providing services to taxonomists for standard genome sequencing and annotation.</title>
        <authorList>
            <consortium name="The Broad Institute Genomics Platform"/>
            <consortium name="The Broad Institute Genome Sequencing Center for Infectious Disease"/>
            <person name="Wu L."/>
            <person name="Ma J."/>
        </authorList>
    </citation>
    <scope>NUCLEOTIDE SEQUENCE [LARGE SCALE GENOMIC DNA]</scope>
    <source>
        <strain evidence="5">CGMCC 1.12931</strain>
    </source>
</reference>
<keyword evidence="2" id="KW-0812">Transmembrane</keyword>
<protein>
    <recommendedName>
        <fullName evidence="3">Secretion system C-terminal sorting domain-containing protein</fullName>
    </recommendedName>
</protein>
<evidence type="ECO:0000259" key="3">
    <source>
        <dbReference type="Pfam" id="PF18962"/>
    </source>
</evidence>
<keyword evidence="2" id="KW-1133">Transmembrane helix</keyword>
<organism evidence="4 5">
    <name type="scientific">Psychroflexus planctonicus</name>
    <dbReference type="NCBI Taxonomy" id="1526575"/>
    <lineage>
        <taxon>Bacteria</taxon>
        <taxon>Pseudomonadati</taxon>
        <taxon>Bacteroidota</taxon>
        <taxon>Flavobacteriia</taxon>
        <taxon>Flavobacteriales</taxon>
        <taxon>Flavobacteriaceae</taxon>
        <taxon>Psychroflexus</taxon>
    </lineage>
</organism>
<dbReference type="Proteomes" id="UP000599179">
    <property type="component" value="Unassembled WGS sequence"/>
</dbReference>
<keyword evidence="5" id="KW-1185">Reference proteome</keyword>
<evidence type="ECO:0000256" key="2">
    <source>
        <dbReference type="SAM" id="Phobius"/>
    </source>
</evidence>
<dbReference type="EMBL" id="BMGM01000013">
    <property type="protein sequence ID" value="GGE44200.1"/>
    <property type="molecule type" value="Genomic_DNA"/>
</dbReference>